<gene>
    <name evidence="2" type="ORF">GCM10009720_17080</name>
</gene>
<dbReference type="EMBL" id="BAAAMN010000029">
    <property type="protein sequence ID" value="GAA2037067.1"/>
    <property type="molecule type" value="Genomic_DNA"/>
</dbReference>
<dbReference type="InterPro" id="IPR025289">
    <property type="entry name" value="DUF4081"/>
</dbReference>
<dbReference type="Gene3D" id="3.40.630.30">
    <property type="match status" value="1"/>
</dbReference>
<reference evidence="2 3" key="1">
    <citation type="journal article" date="2019" name="Int. J. Syst. Evol. Microbiol.">
        <title>The Global Catalogue of Microorganisms (GCM) 10K type strain sequencing project: providing services to taxonomists for standard genome sequencing and annotation.</title>
        <authorList>
            <consortium name="The Broad Institute Genomics Platform"/>
            <consortium name="The Broad Institute Genome Sequencing Center for Infectious Disease"/>
            <person name="Wu L."/>
            <person name="Ma J."/>
        </authorList>
    </citation>
    <scope>NUCLEOTIDE SEQUENCE [LARGE SCALE GENOMIC DNA]</scope>
    <source>
        <strain evidence="2 3">JCM 13595</strain>
    </source>
</reference>
<dbReference type="SUPFAM" id="SSF55729">
    <property type="entry name" value="Acyl-CoA N-acyltransferases (Nat)"/>
    <property type="match status" value="1"/>
</dbReference>
<evidence type="ECO:0000259" key="1">
    <source>
        <dbReference type="PROSITE" id="PS51186"/>
    </source>
</evidence>
<dbReference type="InterPro" id="IPR000182">
    <property type="entry name" value="GNAT_dom"/>
</dbReference>
<dbReference type="Pfam" id="PF00583">
    <property type="entry name" value="Acetyltransf_1"/>
    <property type="match status" value="1"/>
</dbReference>
<sequence length="305" mass="32919">MTLRHLTRTLRWLLDAEDAVASATRDTVRILANSDTAALSQLIADKPVTNAYVQSILDTGRRAGPIGGFARGIFLGIYDPTNPGQLVAACWAGANIVPVTKDPEHGAYFGQALLALDERFGSIFGPQPAIEGIWSILQHGRQTARDVRKNQPFMTIANQAAVAPNPNVRLATEADYQRVLPASVAMFTEELGYSPLADGSNGYRLRVRQLIAKGHTMLETGQHGVVFKADFGIVTRQAVQIQGVWIDPQTRGQGHAAAAMAAVVNHALTLAPIVSLYVNDFNIPAIKTYQRVGFGTVDSFATVLF</sequence>
<evidence type="ECO:0000313" key="3">
    <source>
        <dbReference type="Proteomes" id="UP001501461"/>
    </source>
</evidence>
<protein>
    <submittedName>
        <fullName evidence="2">GNAT family N-acetyltransferase</fullName>
    </submittedName>
</protein>
<organism evidence="2 3">
    <name type="scientific">Yaniella flava</name>
    <dbReference type="NCBI Taxonomy" id="287930"/>
    <lineage>
        <taxon>Bacteria</taxon>
        <taxon>Bacillati</taxon>
        <taxon>Actinomycetota</taxon>
        <taxon>Actinomycetes</taxon>
        <taxon>Micrococcales</taxon>
        <taxon>Micrococcaceae</taxon>
        <taxon>Yaniella</taxon>
    </lineage>
</organism>
<dbReference type="Proteomes" id="UP001501461">
    <property type="component" value="Unassembled WGS sequence"/>
</dbReference>
<name>A0ABN2UH25_9MICC</name>
<proteinExistence type="predicted"/>
<accession>A0ABN2UH25</accession>
<feature type="domain" description="N-acetyltransferase" evidence="1">
    <location>
        <begin position="166"/>
        <end position="305"/>
    </location>
</feature>
<keyword evidence="3" id="KW-1185">Reference proteome</keyword>
<dbReference type="PROSITE" id="PS51186">
    <property type="entry name" value="GNAT"/>
    <property type="match status" value="1"/>
</dbReference>
<evidence type="ECO:0000313" key="2">
    <source>
        <dbReference type="EMBL" id="GAA2037067.1"/>
    </source>
</evidence>
<dbReference type="Pfam" id="PF13312">
    <property type="entry name" value="DUF4081"/>
    <property type="match status" value="1"/>
</dbReference>
<dbReference type="InterPro" id="IPR016181">
    <property type="entry name" value="Acyl_CoA_acyltransferase"/>
</dbReference>
<comment type="caution">
    <text evidence="2">The sequence shown here is derived from an EMBL/GenBank/DDBJ whole genome shotgun (WGS) entry which is preliminary data.</text>
</comment>